<name>A0ABY4VPZ1_9BURK</name>
<dbReference type="EMBL" id="CP098735">
    <property type="protein sequence ID" value="USE76845.1"/>
    <property type="molecule type" value="Genomic_DNA"/>
</dbReference>
<dbReference type="Proteomes" id="UP001056648">
    <property type="component" value="Chromosome 1"/>
</dbReference>
<reference evidence="1" key="1">
    <citation type="submission" date="2022-06" db="EMBL/GenBank/DDBJ databases">
        <title>Complete genome sequence and characterization of Cupriavidus gilardii QJ1 isolated from contaminating cells.</title>
        <authorList>
            <person name="Qi J."/>
        </authorList>
    </citation>
    <scope>NUCLEOTIDE SEQUENCE</scope>
    <source>
        <strain evidence="1">QJ1</strain>
    </source>
</reference>
<protein>
    <submittedName>
        <fullName evidence="1">Uncharacterized protein</fullName>
    </submittedName>
</protein>
<dbReference type="RefSeq" id="WP_252251480.1">
    <property type="nucleotide sequence ID" value="NZ_CP098735.1"/>
</dbReference>
<sequence>MTILKKPDLPDDELHCAVVPTEHIRLGDAVAQIGRAVELSNDDFAVLEGAAVHRHDPWISNDGPRLDNCAAAIPAYPFLRTTTGTPKPTVPVSA</sequence>
<proteinExistence type="predicted"/>
<keyword evidence="2" id="KW-1185">Reference proteome</keyword>
<organism evidence="1 2">
    <name type="scientific">Cupriavidus gilardii</name>
    <dbReference type="NCBI Taxonomy" id="82541"/>
    <lineage>
        <taxon>Bacteria</taxon>
        <taxon>Pseudomonadati</taxon>
        <taxon>Pseudomonadota</taxon>
        <taxon>Betaproteobacteria</taxon>
        <taxon>Burkholderiales</taxon>
        <taxon>Burkholderiaceae</taxon>
        <taxon>Cupriavidus</taxon>
    </lineage>
</organism>
<accession>A0ABY4VPZ1</accession>
<evidence type="ECO:0000313" key="1">
    <source>
        <dbReference type="EMBL" id="USE76845.1"/>
    </source>
</evidence>
<evidence type="ECO:0000313" key="2">
    <source>
        <dbReference type="Proteomes" id="UP001056648"/>
    </source>
</evidence>
<gene>
    <name evidence="1" type="ORF">NDR89_06155</name>
</gene>